<evidence type="ECO:0000313" key="6">
    <source>
        <dbReference type="EMBL" id="KRT56964.1"/>
    </source>
</evidence>
<feature type="domain" description="GGDEF" evidence="4">
    <location>
        <begin position="348"/>
        <end position="482"/>
    </location>
</feature>
<evidence type="ECO:0000256" key="2">
    <source>
        <dbReference type="SAM" id="Phobius"/>
    </source>
</evidence>
<keyword evidence="2" id="KW-0472">Membrane</keyword>
<reference evidence="7 8" key="1">
    <citation type="submission" date="2015-11" db="EMBL/GenBank/DDBJ databases">
        <title>The genome of Candidatus Endoriftia persephone in Ridgeia piscesae and population structure of the North Eastern Pacific vestimentiferan symbionts.</title>
        <authorList>
            <person name="Perez M."/>
            <person name="Juniper K.S."/>
        </authorList>
    </citation>
    <scope>NUCLEOTIDE SEQUENCE [LARGE SCALE GENOMIC DNA]</scope>
    <source>
        <strain evidence="6">Ind10</strain>
        <strain evidence="5">Ind11</strain>
    </source>
</reference>
<dbReference type="SUPFAM" id="SSF141868">
    <property type="entry name" value="EAL domain-like"/>
    <property type="match status" value="1"/>
</dbReference>
<dbReference type="Proteomes" id="UP000051276">
    <property type="component" value="Unassembled WGS sequence"/>
</dbReference>
<dbReference type="Pfam" id="PF00563">
    <property type="entry name" value="EAL"/>
    <property type="match status" value="1"/>
</dbReference>
<dbReference type="Pfam" id="PF00990">
    <property type="entry name" value="GGDEF"/>
    <property type="match status" value="1"/>
</dbReference>
<evidence type="ECO:0000256" key="1">
    <source>
        <dbReference type="ARBA" id="ARBA00001946"/>
    </source>
</evidence>
<dbReference type="EMBL" id="LDXT01000092">
    <property type="protein sequence ID" value="KRT54242.1"/>
    <property type="molecule type" value="Genomic_DNA"/>
</dbReference>
<dbReference type="PROSITE" id="PS50883">
    <property type="entry name" value="EAL"/>
    <property type="match status" value="1"/>
</dbReference>
<dbReference type="InterPro" id="IPR035919">
    <property type="entry name" value="EAL_sf"/>
</dbReference>
<comment type="cofactor">
    <cofactor evidence="1">
        <name>Mg(2+)</name>
        <dbReference type="ChEBI" id="CHEBI:18420"/>
    </cofactor>
</comment>
<dbReference type="InterPro" id="IPR043128">
    <property type="entry name" value="Rev_trsase/Diguanyl_cyclase"/>
</dbReference>
<proteinExistence type="predicted"/>
<dbReference type="SMART" id="SM00267">
    <property type="entry name" value="GGDEF"/>
    <property type="match status" value="1"/>
</dbReference>
<feature type="domain" description="EAL" evidence="3">
    <location>
        <begin position="493"/>
        <end position="739"/>
    </location>
</feature>
<dbReference type="InterPro" id="IPR050706">
    <property type="entry name" value="Cyclic-di-GMP_PDE-like"/>
</dbReference>
<gene>
    <name evidence="5" type="ORF">Ga0074115_1042</name>
    <name evidence="6" type="ORF">Ga0076813_10725</name>
</gene>
<dbReference type="EMBL" id="LMXI01000622">
    <property type="protein sequence ID" value="KRT56964.1"/>
    <property type="molecule type" value="Genomic_DNA"/>
</dbReference>
<dbReference type="Gene3D" id="3.20.20.450">
    <property type="entry name" value="EAL domain"/>
    <property type="match status" value="1"/>
</dbReference>
<dbReference type="Proteomes" id="UP000051634">
    <property type="component" value="Unassembled WGS sequence"/>
</dbReference>
<evidence type="ECO:0000313" key="5">
    <source>
        <dbReference type="EMBL" id="KRT54242.1"/>
    </source>
</evidence>
<evidence type="ECO:0000259" key="4">
    <source>
        <dbReference type="PROSITE" id="PS50887"/>
    </source>
</evidence>
<feature type="transmembrane region" description="Helical" evidence="2">
    <location>
        <begin position="12"/>
        <end position="31"/>
    </location>
</feature>
<dbReference type="FunFam" id="3.30.70.270:FF:000001">
    <property type="entry name" value="Diguanylate cyclase domain protein"/>
    <property type="match status" value="1"/>
</dbReference>
<dbReference type="NCBIfam" id="TIGR00254">
    <property type="entry name" value="GGDEF"/>
    <property type="match status" value="1"/>
</dbReference>
<dbReference type="InterPro" id="IPR000160">
    <property type="entry name" value="GGDEF_dom"/>
</dbReference>
<dbReference type="CDD" id="cd01948">
    <property type="entry name" value="EAL"/>
    <property type="match status" value="1"/>
</dbReference>
<keyword evidence="2" id="KW-0812">Transmembrane</keyword>
<dbReference type="CDD" id="cd01949">
    <property type="entry name" value="GGDEF"/>
    <property type="match status" value="1"/>
</dbReference>
<dbReference type="SUPFAM" id="SSF55073">
    <property type="entry name" value="Nucleotide cyclase"/>
    <property type="match status" value="1"/>
</dbReference>
<dbReference type="RefSeq" id="WP_057956711.1">
    <property type="nucleotide sequence ID" value="NZ_KQ556950.1"/>
</dbReference>
<dbReference type="SMART" id="SM00052">
    <property type="entry name" value="EAL"/>
    <property type="match status" value="1"/>
</dbReference>
<name>A0A0T5YUE8_9GAMM</name>
<dbReference type="OrthoDB" id="9813913at2"/>
<comment type="caution">
    <text evidence="5">The sequence shown here is derived from an EMBL/GenBank/DDBJ whole genome shotgun (WGS) entry which is preliminary data.</text>
</comment>
<dbReference type="STRING" id="54398.Ga0074115_1042"/>
<dbReference type="PROSITE" id="PS50887">
    <property type="entry name" value="GGDEF"/>
    <property type="match status" value="1"/>
</dbReference>
<accession>A0A0T5YUE8</accession>
<dbReference type="InterPro" id="IPR029787">
    <property type="entry name" value="Nucleotide_cyclase"/>
</dbReference>
<organism evidence="5 8">
    <name type="scientific">endosymbiont of Ridgeia piscesae</name>
    <dbReference type="NCBI Taxonomy" id="54398"/>
    <lineage>
        <taxon>Bacteria</taxon>
        <taxon>Pseudomonadati</taxon>
        <taxon>Pseudomonadota</taxon>
        <taxon>Gammaproteobacteria</taxon>
        <taxon>sulfur-oxidizing symbionts</taxon>
    </lineage>
</organism>
<evidence type="ECO:0000313" key="8">
    <source>
        <dbReference type="Proteomes" id="UP000051634"/>
    </source>
</evidence>
<keyword evidence="8" id="KW-1185">Reference proteome</keyword>
<dbReference type="PANTHER" id="PTHR33121:SF70">
    <property type="entry name" value="SIGNALING PROTEIN YKOW"/>
    <property type="match status" value="1"/>
</dbReference>
<evidence type="ECO:0000313" key="7">
    <source>
        <dbReference type="Proteomes" id="UP000051276"/>
    </source>
</evidence>
<dbReference type="PANTHER" id="PTHR33121">
    <property type="entry name" value="CYCLIC DI-GMP PHOSPHODIESTERASE PDEF"/>
    <property type="match status" value="1"/>
</dbReference>
<keyword evidence="2" id="KW-1133">Transmembrane helix</keyword>
<protein>
    <submittedName>
        <fullName evidence="5 6">Diguanylate cyclase (GGDEF) domain</fullName>
    </submittedName>
</protein>
<dbReference type="Gene3D" id="3.30.70.270">
    <property type="match status" value="1"/>
</dbReference>
<evidence type="ECO:0000259" key="3">
    <source>
        <dbReference type="PROSITE" id="PS50883"/>
    </source>
</evidence>
<dbReference type="InterPro" id="IPR001633">
    <property type="entry name" value="EAL_dom"/>
</dbReference>
<sequence>MAKKAPSIKAYLALFIFAALAMLGLLSIITLQQIDHLRQEFQTTSLTQADVELSRAINAAYREILDRTKAYARWQEVRQQIQNPNFYAYWHKHRALSSEVLPDYTQDAAIYNAKGKVLGKLDTSLLPARVPEKSDTATLIFDGNKPSLLLYTPVTNKEGSTLGYVATLIRFLPELFRTGGFSQIDAESIHIERPAAAPIPLHELQGLIEFDLRTDPFSDALLKIMTSAFVHFGLLMGLVTLLFYPFVIWLLSQPIQRVSRHIDLLRENPGESVPNSLSKPFQIAELEKIRQSLNAYHMRLNDVNRSLDQKNRELWKMAHHDPLTGAHNRRAFEKYWQELNDIFADSRTPICLALFDINHFKAINDSYGHQAGDQVLKVIAKTIQGVLRKNERLFRLGGDEFATFLINCTPQTALSIAERCEQATAQSNFQKFGVREPVRISIGLTHTDRLENDPLQSLQWKADVAMYSAKRPSSSSIALFTPAMEKSTQGLFSSWTRLAVYEAVTSGKDLRIYYQPIVDLESGQTHYYEALVRIQHGDELIMPSHIFPLVEARRLEPDLDRSIIEAIFRDLESNRIPPGSGVSINLSPPSVVDEGIIDWLEDFQPYVRSHKLVLEVTETALITQLHLATKNLKRLRNIGFEIALDDFGSGYSSFKYLATMPVDIVKFDITLVQLLNDKEQQRILIYLAKMIIDAGHRLVAEGIEDKLTAKRLRRIGFKYGQGYLFGKPAPELNKPAKTG</sequence>
<dbReference type="AlphaFoldDB" id="A0A0T5YUE8"/>
<feature type="transmembrane region" description="Helical" evidence="2">
    <location>
        <begin position="228"/>
        <end position="251"/>
    </location>
</feature>
<dbReference type="GO" id="GO:0071111">
    <property type="term" value="F:cyclic-guanylate-specific phosphodiesterase activity"/>
    <property type="evidence" value="ECO:0007669"/>
    <property type="project" value="InterPro"/>
</dbReference>